<dbReference type="PROSITE" id="PS51892">
    <property type="entry name" value="SUBTILASE"/>
    <property type="match status" value="1"/>
</dbReference>
<dbReference type="Pfam" id="PF06280">
    <property type="entry name" value="fn3_5"/>
    <property type="match status" value="1"/>
</dbReference>
<feature type="active site" description="Charge relay system" evidence="8 9">
    <location>
        <position position="527"/>
    </location>
</feature>
<evidence type="ECO:0000313" key="17">
    <source>
        <dbReference type="Proteomes" id="UP000011668"/>
    </source>
</evidence>
<dbReference type="EMBL" id="AFRT01003382">
    <property type="protein sequence ID" value="ELU36460.1"/>
    <property type="molecule type" value="Genomic_DNA"/>
</dbReference>
<evidence type="ECO:0000256" key="3">
    <source>
        <dbReference type="ARBA" id="ARBA00022525"/>
    </source>
</evidence>
<feature type="signal peptide" evidence="11">
    <location>
        <begin position="1"/>
        <end position="18"/>
    </location>
</feature>
<dbReference type="Pfam" id="PF00082">
    <property type="entry name" value="Peptidase_S8"/>
    <property type="match status" value="1"/>
</dbReference>
<dbReference type="InterPro" id="IPR034187">
    <property type="entry name" value="Peptidases_S8_5"/>
</dbReference>
<protein>
    <submittedName>
        <fullName evidence="16">Pyrolysin</fullName>
    </submittedName>
</protein>
<feature type="chain" id="PRO_5003996850" evidence="11">
    <location>
        <begin position="19"/>
        <end position="1449"/>
    </location>
</feature>
<evidence type="ECO:0000313" key="16">
    <source>
        <dbReference type="EMBL" id="ELU36460.1"/>
    </source>
</evidence>
<dbReference type="Pfam" id="PF02225">
    <property type="entry name" value="PA"/>
    <property type="match status" value="1"/>
</dbReference>
<dbReference type="PROSITE" id="PS00136">
    <property type="entry name" value="SUBTILASE_ASP"/>
    <property type="match status" value="1"/>
</dbReference>
<evidence type="ECO:0000256" key="9">
    <source>
        <dbReference type="PROSITE-ProRule" id="PRU01240"/>
    </source>
</evidence>
<dbReference type="InterPro" id="IPR036047">
    <property type="entry name" value="F-box-like_dom_sf"/>
</dbReference>
<reference evidence="16 17" key="1">
    <citation type="journal article" date="2013" name="Nat. Commun.">
        <title>The evolution and pathogenic mechanisms of the rice sheath blight pathogen.</title>
        <authorList>
            <person name="Zheng A."/>
            <person name="Lin R."/>
            <person name="Xu L."/>
            <person name="Qin P."/>
            <person name="Tang C."/>
            <person name="Ai P."/>
            <person name="Zhang D."/>
            <person name="Liu Y."/>
            <person name="Sun Z."/>
            <person name="Feng H."/>
            <person name="Wang Y."/>
            <person name="Chen Y."/>
            <person name="Liang X."/>
            <person name="Fu R."/>
            <person name="Li Q."/>
            <person name="Zhang J."/>
            <person name="Yu X."/>
            <person name="Xie Z."/>
            <person name="Ding L."/>
            <person name="Guan P."/>
            <person name="Tang J."/>
            <person name="Liang Y."/>
            <person name="Wang S."/>
            <person name="Deng Q."/>
            <person name="Li S."/>
            <person name="Zhu J."/>
            <person name="Wang L."/>
            <person name="Liu H."/>
            <person name="Li P."/>
        </authorList>
    </citation>
    <scope>NUCLEOTIDE SEQUENCE [LARGE SCALE GENOMIC DNA]</scope>
    <source>
        <strain evidence="17">AG-1 IA</strain>
    </source>
</reference>
<feature type="domain" description="C5a peptidase/Subtilisin-like protease SBT2-like Fn3-like" evidence="14">
    <location>
        <begin position="606"/>
        <end position="710"/>
    </location>
</feature>
<dbReference type="PROSITE" id="PS00138">
    <property type="entry name" value="SUBTILASE_SER"/>
    <property type="match status" value="1"/>
</dbReference>
<dbReference type="PROSITE" id="PS00137">
    <property type="entry name" value="SUBTILASE_HIS"/>
    <property type="match status" value="1"/>
</dbReference>
<dbReference type="SUPFAM" id="SSF81383">
    <property type="entry name" value="F-box domain"/>
    <property type="match status" value="1"/>
</dbReference>
<dbReference type="PRINTS" id="PR00723">
    <property type="entry name" value="SUBTILISIN"/>
</dbReference>
<keyword evidence="3" id="KW-0964">Secreted</keyword>
<keyword evidence="5 11" id="KW-0732">Signal</keyword>
<dbReference type="PANTHER" id="PTHR43806:SF66">
    <property type="entry name" value="SERIN ENDOPEPTIDASE"/>
    <property type="match status" value="1"/>
</dbReference>
<comment type="similarity">
    <text evidence="1 9 10">Belongs to the peptidase S8 family.</text>
</comment>
<evidence type="ECO:0000256" key="8">
    <source>
        <dbReference type="PIRSR" id="PIRSR615500-1"/>
    </source>
</evidence>
<dbReference type="Gene3D" id="3.40.50.200">
    <property type="entry name" value="Peptidase S8/S53 domain"/>
    <property type="match status" value="1"/>
</dbReference>
<organism evidence="16 17">
    <name type="scientific">Thanatephorus cucumeris (strain AG1-IA)</name>
    <name type="common">Rice sheath blight fungus</name>
    <name type="synonym">Rhizoctonia solani</name>
    <dbReference type="NCBI Taxonomy" id="983506"/>
    <lineage>
        <taxon>Eukaryota</taxon>
        <taxon>Fungi</taxon>
        <taxon>Dikarya</taxon>
        <taxon>Basidiomycota</taxon>
        <taxon>Agaricomycotina</taxon>
        <taxon>Agaricomycetes</taxon>
        <taxon>Cantharellales</taxon>
        <taxon>Ceratobasidiaceae</taxon>
        <taxon>Rhizoctonia</taxon>
        <taxon>Rhizoctonia solani AG-1</taxon>
    </lineage>
</organism>
<evidence type="ECO:0000256" key="7">
    <source>
        <dbReference type="ARBA" id="ARBA00022825"/>
    </source>
</evidence>
<name>L8WES3_THACA</name>
<keyword evidence="4 9" id="KW-0645">Protease</keyword>
<sequence length="1449" mass="156043">MRVLIAAATAAAVQFAAGAVDLKSVKHVSTANTVPGSYIVTLAEGSHLKRGFSSPHAELYHELNARGTKYQVSKEWNDAGLLIGAAVKLGNDVDLVNLAQASGVQSITPVYLHPGPKPVFKTVVGASNSTAAKDTFSTHVMTGVDKLHADGYFGKGITIGIIDTGIDYTHPALGGKFGPGNKVIGGYDFVGDAYTGRDGTPAPAPDDDVPPQPLDQCNGHGTHVAGIIGADPTNPYNISGVAYESSINAYRVFGCDGSVPDDILIDSLLRAYKDGNDVITLSLGGADGWTEAVSGVVASRIADAGRIVTIAAGNDGQYGSWYTSGPGTGLSVISVGSVDNTVTTVQNAVVSNGREISYLGLATLPIPAGLALYATSSDTTVADDACNPLPATTPDLSNRLVIIRRGTCTFVSKLDNAAKFGAKYFLIYDNKDQTLSSISTGDYVAALISQQDGVFLVTGAAPQNLTISFPNNPDTIPVPGGGLMSSFSTYGPTNDMYFKPAVSAPGGNILSTYPVPLGAYAILSGTSMATPFVAGSSALLLQIKGKTATTAKLARTLFENTAIPVQQTTSNTSLLETASHQGAGLIQVYDAIHTTGVLTPAELLVNDTANFKGTQIVKITNNSKKPVTYTLSHVPAGTAPTIDGIEPILGPVPLVNSPATVTIVPNKIIIPGGLTLPVVVSIKPPTGLDAKTFPVYSGYIKAKGSDGSSLQSTYLGVAAPLKDAKVLDNTDSYFNVKLPLATDKDGNPISGPTTYTLNGTDSPLVLYRLVWGTPLLQIALVDAKANITTNQRRSTEISAELGVRSLSLPHSTINKRSIWSWLFPWLNQGPGTFGKVPIKGVLYQEDYISRNSAGATADTNGYSAFQATQFANGTAIPDGSYKILLRALKITGNPTNEEDYEVWTSPVINQTPPANTMEDLDRWLLAESRLKAAAQEFSQCCSALQNLNYDYSQDSAAQDYLDRKVTLVRGRRDSLTATESMISQSQTILNAALSQFRPLASIQRLPNELLSRVFNLAIPPYCRWAQFDDPDILLDITSVCRRWRKLAIQTPSLWSHVDFYLTDYEKDPPPPRIEQMWLERAKGTPLHVHFFCSSNLEFTTYTPQLLALPQLVEILVPYASQIITLELFYFELRYIIETLTEIRLAQGITNPINTLHINGTGPTGSSRSNSPTPAWPASLFKGLSEIHIGELGEIHCPTLYQLASILNCCPCLHTLRLHSLSILADADTRNYPRVHLPHLRFLGLHGVFQHNQRNILSILQPGSMELHLKVDMHLDDNDFAATTSFITTFHVTSLCLWPPPWFNYDNPEIKRYLPFAQAVHTLLIPLEEGGTDEQLDALLTTNQAGASLPRLPNLKTLCLMAARFWPSGIKSLEKVVSTYSLNKIALIACGTGLSHARGPGDERLRIKFEGMLQRIPQRVPEFVFEHGYVFGSNGPWHMRLQKRLIGLID</sequence>
<dbReference type="GO" id="GO:0005615">
    <property type="term" value="C:extracellular space"/>
    <property type="evidence" value="ECO:0007669"/>
    <property type="project" value="TreeGrafter"/>
</dbReference>
<dbReference type="InterPro" id="IPR003137">
    <property type="entry name" value="PA_domain"/>
</dbReference>
<evidence type="ECO:0000256" key="4">
    <source>
        <dbReference type="ARBA" id="ARBA00022670"/>
    </source>
</evidence>
<feature type="domain" description="PA" evidence="13">
    <location>
        <begin position="382"/>
        <end position="453"/>
    </location>
</feature>
<dbReference type="OrthoDB" id="206201at2759"/>
<dbReference type="InterPro" id="IPR022398">
    <property type="entry name" value="Peptidase_S8_His-AS"/>
</dbReference>
<evidence type="ECO:0000259" key="14">
    <source>
        <dbReference type="Pfam" id="PF06280"/>
    </source>
</evidence>
<accession>L8WES3</accession>
<gene>
    <name evidence="16" type="ORF">AG1IA_09510</name>
</gene>
<feature type="active site" description="Charge relay system" evidence="8 9">
    <location>
        <position position="220"/>
    </location>
</feature>
<dbReference type="InterPro" id="IPR036852">
    <property type="entry name" value="Peptidase_S8/S53_dom_sf"/>
</dbReference>
<dbReference type="STRING" id="983506.L8WES3"/>
<dbReference type="GO" id="GO:0004252">
    <property type="term" value="F:serine-type endopeptidase activity"/>
    <property type="evidence" value="ECO:0007669"/>
    <property type="project" value="UniProtKB-UniRule"/>
</dbReference>
<evidence type="ECO:0000256" key="1">
    <source>
        <dbReference type="ARBA" id="ARBA00011073"/>
    </source>
</evidence>
<dbReference type="InterPro" id="IPR015500">
    <property type="entry name" value="Peptidase_S8_subtilisin-rel"/>
</dbReference>
<dbReference type="CDD" id="cd07489">
    <property type="entry name" value="Peptidases_S8_5"/>
    <property type="match status" value="1"/>
</dbReference>
<keyword evidence="7 9" id="KW-0720">Serine protease</keyword>
<dbReference type="InterPro" id="IPR023827">
    <property type="entry name" value="Peptidase_S8_Asp-AS"/>
</dbReference>
<dbReference type="Pfam" id="PF12937">
    <property type="entry name" value="F-box-like"/>
    <property type="match status" value="1"/>
</dbReference>
<dbReference type="Proteomes" id="UP000011668">
    <property type="component" value="Unassembled WGS sequence"/>
</dbReference>
<dbReference type="InterPro" id="IPR023828">
    <property type="entry name" value="Peptidase_S8_Ser-AS"/>
</dbReference>
<dbReference type="Gene3D" id="1.20.1280.50">
    <property type="match status" value="1"/>
</dbReference>
<evidence type="ECO:0000256" key="5">
    <source>
        <dbReference type="ARBA" id="ARBA00022729"/>
    </source>
</evidence>
<dbReference type="InterPro" id="IPR010435">
    <property type="entry name" value="C5a/SBT2-like_Fn3"/>
</dbReference>
<evidence type="ECO:0000259" key="13">
    <source>
        <dbReference type="Pfam" id="PF02225"/>
    </source>
</evidence>
<keyword evidence="17" id="KW-1185">Reference proteome</keyword>
<dbReference type="SUPFAM" id="SSF52025">
    <property type="entry name" value="PA domain"/>
    <property type="match status" value="1"/>
</dbReference>
<dbReference type="Gene3D" id="3.50.30.30">
    <property type="match status" value="1"/>
</dbReference>
<evidence type="ECO:0000256" key="6">
    <source>
        <dbReference type="ARBA" id="ARBA00022801"/>
    </source>
</evidence>
<dbReference type="InterPro" id="IPR000209">
    <property type="entry name" value="Peptidase_S8/S53_dom"/>
</dbReference>
<evidence type="ECO:0000259" key="15">
    <source>
        <dbReference type="Pfam" id="PF12937"/>
    </source>
</evidence>
<feature type="domain" description="Peptidase S8/S53" evidence="12">
    <location>
        <begin position="154"/>
        <end position="570"/>
    </location>
</feature>
<dbReference type="InterPro" id="IPR001810">
    <property type="entry name" value="F-box_dom"/>
</dbReference>
<dbReference type="InterPro" id="IPR050131">
    <property type="entry name" value="Peptidase_S8_subtilisin-like"/>
</dbReference>
<comment type="caution">
    <text evidence="16">The sequence shown here is derived from an EMBL/GenBank/DDBJ whole genome shotgun (WGS) entry which is preliminary data.</text>
</comment>
<dbReference type="HOGENOM" id="CLU_251414_0_0_1"/>
<dbReference type="GO" id="GO:0016020">
    <property type="term" value="C:membrane"/>
    <property type="evidence" value="ECO:0007669"/>
    <property type="project" value="InterPro"/>
</dbReference>
<dbReference type="CDD" id="cd02124">
    <property type="entry name" value="PA_PoS1_like"/>
    <property type="match status" value="1"/>
</dbReference>
<dbReference type="PANTHER" id="PTHR43806">
    <property type="entry name" value="PEPTIDASE S8"/>
    <property type="match status" value="1"/>
</dbReference>
<evidence type="ECO:0000256" key="11">
    <source>
        <dbReference type="SAM" id="SignalP"/>
    </source>
</evidence>
<feature type="active site" description="Charge relay system" evidence="8 9">
    <location>
        <position position="163"/>
    </location>
</feature>
<feature type="domain" description="F-box" evidence="15">
    <location>
        <begin position="1002"/>
        <end position="1059"/>
    </location>
</feature>
<evidence type="ECO:0000256" key="2">
    <source>
        <dbReference type="ARBA" id="ARBA00022512"/>
    </source>
</evidence>
<evidence type="ECO:0000256" key="10">
    <source>
        <dbReference type="RuleBase" id="RU003355"/>
    </source>
</evidence>
<proteinExistence type="inferred from homology"/>
<dbReference type="GO" id="GO:0006508">
    <property type="term" value="P:proteolysis"/>
    <property type="evidence" value="ECO:0007669"/>
    <property type="project" value="UniProtKB-KW"/>
</dbReference>
<dbReference type="InterPro" id="IPR046450">
    <property type="entry name" value="PA_dom_sf"/>
</dbReference>
<keyword evidence="2" id="KW-0134">Cell wall</keyword>
<evidence type="ECO:0000259" key="12">
    <source>
        <dbReference type="Pfam" id="PF00082"/>
    </source>
</evidence>
<dbReference type="SUPFAM" id="SSF52743">
    <property type="entry name" value="Subtilisin-like"/>
    <property type="match status" value="1"/>
</dbReference>
<keyword evidence="6 9" id="KW-0378">Hydrolase</keyword>